<evidence type="ECO:0000256" key="1">
    <source>
        <dbReference type="ARBA" id="ARBA00004992"/>
    </source>
</evidence>
<dbReference type="CDD" id="cd01672">
    <property type="entry name" value="TMPK"/>
    <property type="match status" value="1"/>
</dbReference>
<keyword evidence="8" id="KW-0418">Kinase</keyword>
<evidence type="ECO:0000256" key="3">
    <source>
        <dbReference type="ARBA" id="ARBA00012980"/>
    </source>
</evidence>
<evidence type="ECO:0000256" key="7">
    <source>
        <dbReference type="ARBA" id="ARBA00022741"/>
    </source>
</evidence>
<dbReference type="GO" id="GO:0005829">
    <property type="term" value="C:cytosol"/>
    <property type="evidence" value="ECO:0007669"/>
    <property type="project" value="TreeGrafter"/>
</dbReference>
<comment type="caution">
    <text evidence="12">The sequence shown here is derived from an EMBL/GenBank/DDBJ whole genome shotgun (WGS) entry which is preliminary data.</text>
</comment>
<feature type="domain" description="Thymidylate kinase-like" evidence="11">
    <location>
        <begin position="9"/>
        <end position="188"/>
    </location>
</feature>
<dbReference type="FunFam" id="3.40.50.300:FF:000679">
    <property type="entry name" value="Thymidylate kinase"/>
    <property type="match status" value="1"/>
</dbReference>
<evidence type="ECO:0000256" key="5">
    <source>
        <dbReference type="ARBA" id="ARBA00022679"/>
    </source>
</evidence>
<dbReference type="InterPro" id="IPR027417">
    <property type="entry name" value="P-loop_NTPase"/>
</dbReference>
<dbReference type="PANTHER" id="PTHR10344:SF1">
    <property type="entry name" value="THYMIDYLATE KINASE"/>
    <property type="match status" value="1"/>
</dbReference>
<dbReference type="Gene3D" id="3.40.50.300">
    <property type="entry name" value="P-loop containing nucleotide triphosphate hydrolases"/>
    <property type="match status" value="1"/>
</dbReference>
<evidence type="ECO:0000256" key="10">
    <source>
        <dbReference type="SAM" id="MobiDB-lite"/>
    </source>
</evidence>
<dbReference type="GO" id="GO:0004798">
    <property type="term" value="F:dTMP kinase activity"/>
    <property type="evidence" value="ECO:0007669"/>
    <property type="project" value="UniProtKB-EC"/>
</dbReference>
<evidence type="ECO:0000313" key="12">
    <source>
        <dbReference type="EMBL" id="GFR40521.1"/>
    </source>
</evidence>
<accession>A0AAD3HH88</accession>
<dbReference type="GO" id="GO:0004550">
    <property type="term" value="F:nucleoside diphosphate kinase activity"/>
    <property type="evidence" value="ECO:0007669"/>
    <property type="project" value="TreeGrafter"/>
</dbReference>
<gene>
    <name evidence="12" type="ORF">Agub_g1090</name>
</gene>
<name>A0AAD3HH88_9CHLO</name>
<dbReference type="SUPFAM" id="SSF52540">
    <property type="entry name" value="P-loop containing nucleoside triphosphate hydrolases"/>
    <property type="match status" value="1"/>
</dbReference>
<comment type="pathway">
    <text evidence="1">Pyrimidine metabolism; dTTP biosynthesis.</text>
</comment>
<evidence type="ECO:0000256" key="8">
    <source>
        <dbReference type="ARBA" id="ARBA00022777"/>
    </source>
</evidence>
<dbReference type="HAMAP" id="MF_00165">
    <property type="entry name" value="Thymidylate_kinase"/>
    <property type="match status" value="1"/>
</dbReference>
<dbReference type="GO" id="GO:0006233">
    <property type="term" value="P:dTDP biosynthetic process"/>
    <property type="evidence" value="ECO:0007669"/>
    <property type="project" value="InterPro"/>
</dbReference>
<proteinExistence type="inferred from homology"/>
<keyword evidence="9" id="KW-0067">ATP-binding</keyword>
<dbReference type="EC" id="2.7.4.9" evidence="3"/>
<dbReference type="Pfam" id="PF02223">
    <property type="entry name" value="Thymidylate_kin"/>
    <property type="match status" value="1"/>
</dbReference>
<dbReference type="GO" id="GO:0006227">
    <property type="term" value="P:dUDP biosynthetic process"/>
    <property type="evidence" value="ECO:0007669"/>
    <property type="project" value="TreeGrafter"/>
</dbReference>
<organism evidence="12 13">
    <name type="scientific">Astrephomene gubernaculifera</name>
    <dbReference type="NCBI Taxonomy" id="47775"/>
    <lineage>
        <taxon>Eukaryota</taxon>
        <taxon>Viridiplantae</taxon>
        <taxon>Chlorophyta</taxon>
        <taxon>core chlorophytes</taxon>
        <taxon>Chlorophyceae</taxon>
        <taxon>CS clade</taxon>
        <taxon>Chlamydomonadales</taxon>
        <taxon>Astrephomenaceae</taxon>
        <taxon>Astrephomene</taxon>
    </lineage>
</organism>
<evidence type="ECO:0000256" key="4">
    <source>
        <dbReference type="ARBA" id="ARBA00017144"/>
    </source>
</evidence>
<reference evidence="12 13" key="1">
    <citation type="journal article" date="2021" name="Sci. Rep.">
        <title>Genome sequencing of the multicellular alga Astrephomene provides insights into convergent evolution of germ-soma differentiation.</title>
        <authorList>
            <person name="Yamashita S."/>
            <person name="Yamamoto K."/>
            <person name="Matsuzaki R."/>
            <person name="Suzuki S."/>
            <person name="Yamaguchi H."/>
            <person name="Hirooka S."/>
            <person name="Minakuchi Y."/>
            <person name="Miyagishima S."/>
            <person name="Kawachi M."/>
            <person name="Toyoda A."/>
            <person name="Nozaki H."/>
        </authorList>
    </citation>
    <scope>NUCLEOTIDE SEQUENCE [LARGE SCALE GENOMIC DNA]</scope>
    <source>
        <strain evidence="12 13">NIES-4017</strain>
    </source>
</reference>
<evidence type="ECO:0000256" key="6">
    <source>
        <dbReference type="ARBA" id="ARBA00022727"/>
    </source>
</evidence>
<dbReference type="InterPro" id="IPR018095">
    <property type="entry name" value="Thymidylate_kin_CS"/>
</dbReference>
<keyword evidence="7" id="KW-0547">Nucleotide-binding</keyword>
<keyword evidence="6" id="KW-0545">Nucleotide biosynthesis</keyword>
<dbReference type="GO" id="GO:0005634">
    <property type="term" value="C:nucleus"/>
    <property type="evidence" value="ECO:0007669"/>
    <property type="project" value="TreeGrafter"/>
</dbReference>
<dbReference type="InterPro" id="IPR039430">
    <property type="entry name" value="Thymidylate_kin-like_dom"/>
</dbReference>
<evidence type="ECO:0000259" key="11">
    <source>
        <dbReference type="Pfam" id="PF02223"/>
    </source>
</evidence>
<dbReference type="GO" id="GO:0006235">
    <property type="term" value="P:dTTP biosynthetic process"/>
    <property type="evidence" value="ECO:0007669"/>
    <property type="project" value="TreeGrafter"/>
</dbReference>
<evidence type="ECO:0000256" key="2">
    <source>
        <dbReference type="ARBA" id="ARBA00009776"/>
    </source>
</evidence>
<feature type="compositionally biased region" description="Basic and acidic residues" evidence="10">
    <location>
        <begin position="223"/>
        <end position="236"/>
    </location>
</feature>
<dbReference type="Proteomes" id="UP001054857">
    <property type="component" value="Unassembled WGS sequence"/>
</dbReference>
<comment type="similarity">
    <text evidence="2">Belongs to the thymidylate kinase family.</text>
</comment>
<dbReference type="PANTHER" id="PTHR10344">
    <property type="entry name" value="THYMIDYLATE KINASE"/>
    <property type="match status" value="1"/>
</dbReference>
<dbReference type="EMBL" id="BMAR01000001">
    <property type="protein sequence ID" value="GFR40521.1"/>
    <property type="molecule type" value="Genomic_DNA"/>
</dbReference>
<dbReference type="InterPro" id="IPR018094">
    <property type="entry name" value="Thymidylate_kinase"/>
</dbReference>
<protein>
    <recommendedName>
        <fullName evidence="4">Thymidylate kinase</fullName>
        <ecNumber evidence="3">2.7.4.9</ecNumber>
    </recommendedName>
</protein>
<feature type="region of interest" description="Disordered" evidence="10">
    <location>
        <begin position="207"/>
        <end position="236"/>
    </location>
</feature>
<sequence>MTRGALIVFEGGDRCGKTTQCSKLVEYLQSTGVDTQMWRFPNRSTSIGQSINAYLSEQAHLDDAVVHMLFVANRLEQRTEMLRLLAAGTTLVLDRYSYSGVAYTAAKGVPGLTMEYCKSLEVLLPAADLVVHMAMTPEATAARGGYGQERYEKVEFQKKVMEAFESLRDERWAVIDASGSIDDIHKQVVAVVQPVVERARAGAPLGKLWDNQPMELPLNPKTGDMHDGQKETSAETHTDAVVAVSVQGQRISAKQGQQAQQVNVDDLVHA</sequence>
<evidence type="ECO:0000256" key="9">
    <source>
        <dbReference type="ARBA" id="ARBA00022840"/>
    </source>
</evidence>
<keyword evidence="13" id="KW-1185">Reference proteome</keyword>
<dbReference type="PROSITE" id="PS01331">
    <property type="entry name" value="THYMIDYLATE_KINASE"/>
    <property type="match status" value="1"/>
</dbReference>
<evidence type="ECO:0000313" key="13">
    <source>
        <dbReference type="Proteomes" id="UP001054857"/>
    </source>
</evidence>
<dbReference type="GO" id="GO:0005524">
    <property type="term" value="F:ATP binding"/>
    <property type="evidence" value="ECO:0007669"/>
    <property type="project" value="UniProtKB-KW"/>
</dbReference>
<dbReference type="AlphaFoldDB" id="A0AAD3HH88"/>
<dbReference type="NCBIfam" id="TIGR00041">
    <property type="entry name" value="DTMP_kinase"/>
    <property type="match status" value="1"/>
</dbReference>
<dbReference type="GO" id="GO:0005739">
    <property type="term" value="C:mitochondrion"/>
    <property type="evidence" value="ECO:0007669"/>
    <property type="project" value="TreeGrafter"/>
</dbReference>
<keyword evidence="5" id="KW-0808">Transferase</keyword>